<evidence type="ECO:0000256" key="2">
    <source>
        <dbReference type="ARBA" id="ARBA00002704"/>
    </source>
</evidence>
<evidence type="ECO:0000313" key="10">
    <source>
        <dbReference type="Proteomes" id="UP000053750"/>
    </source>
</evidence>
<evidence type="ECO:0000256" key="3">
    <source>
        <dbReference type="ARBA" id="ARBA00009850"/>
    </source>
</evidence>
<gene>
    <name evidence="9" type="ORF">BG53_05105</name>
</gene>
<evidence type="ECO:0000256" key="6">
    <source>
        <dbReference type="ARBA" id="ARBA00022801"/>
    </source>
</evidence>
<organism evidence="9 10">
    <name type="scientific">Paenibacillus darwinianus</name>
    <dbReference type="NCBI Taxonomy" id="1380763"/>
    <lineage>
        <taxon>Bacteria</taxon>
        <taxon>Bacillati</taxon>
        <taxon>Bacillota</taxon>
        <taxon>Bacilli</taxon>
        <taxon>Bacillales</taxon>
        <taxon>Paenibacillaceae</taxon>
        <taxon>Paenibacillus</taxon>
    </lineage>
</organism>
<sequence length="134" mass="14285">MSAMYEGAGKQGRLTTHVLDMSQGKPAAGMRLWLYRLDEAGEPVLLGEARTNGDGRVGAAMLGERADGGPLMAGLYELVFDVADYFRKANGGAGVDADAFLDRVPIRFRVTDAGEDYHVPLLVAPGGYSTYRGS</sequence>
<keyword evidence="5 7" id="KW-0659">Purine metabolism</keyword>
<evidence type="ECO:0000256" key="5">
    <source>
        <dbReference type="ARBA" id="ARBA00022631"/>
    </source>
</evidence>
<comment type="catalytic activity">
    <reaction evidence="1 7">
        <text>5-hydroxyisourate + H2O = 5-hydroxy-2-oxo-4-ureido-2,5-dihydro-1H-imidazole-5-carboxylate + H(+)</text>
        <dbReference type="Rhea" id="RHEA:23736"/>
        <dbReference type="ChEBI" id="CHEBI:15377"/>
        <dbReference type="ChEBI" id="CHEBI:15378"/>
        <dbReference type="ChEBI" id="CHEBI:18072"/>
        <dbReference type="ChEBI" id="CHEBI:58639"/>
        <dbReference type="EC" id="3.5.2.17"/>
    </reaction>
</comment>
<dbReference type="Gene3D" id="2.60.40.180">
    <property type="entry name" value="Transthyretin/hydroxyisourate hydrolase domain"/>
    <property type="match status" value="1"/>
</dbReference>
<dbReference type="Pfam" id="PF00576">
    <property type="entry name" value="Transthyretin"/>
    <property type="match status" value="1"/>
</dbReference>
<evidence type="ECO:0000256" key="4">
    <source>
        <dbReference type="ARBA" id="ARBA00011881"/>
    </source>
</evidence>
<name>A0A9W5W733_9BACL</name>
<evidence type="ECO:0000256" key="7">
    <source>
        <dbReference type="RuleBase" id="RU361270"/>
    </source>
</evidence>
<dbReference type="InterPro" id="IPR014306">
    <property type="entry name" value="Hydroxyisourate_hydrolase"/>
</dbReference>
<comment type="function">
    <text evidence="2">Catalyzes the hydrolysis of 5-hydroxyisourate (HIU) to 2-oxo-4-hydroxy-4-carboxy-5-ureidoimidazoline (OHCU).</text>
</comment>
<dbReference type="SUPFAM" id="SSF49472">
    <property type="entry name" value="Transthyretin (synonym: prealbumin)"/>
    <property type="match status" value="1"/>
</dbReference>
<dbReference type="AlphaFoldDB" id="A0A9W5W733"/>
<comment type="subunit">
    <text evidence="4 7">Homotetramer.</text>
</comment>
<accession>A0A9W5W733</accession>
<feature type="domain" description="Transthyretin/hydroxyisourate hydrolase" evidence="8">
    <location>
        <begin position="14"/>
        <end position="133"/>
    </location>
</feature>
<protein>
    <recommendedName>
        <fullName evidence="7">5-hydroxyisourate hydrolase</fullName>
        <shortName evidence="7">HIU hydrolase</shortName>
        <shortName evidence="7">HIUHase</shortName>
        <ecNumber evidence="7">3.5.2.17</ecNumber>
    </recommendedName>
</protein>
<dbReference type="NCBIfam" id="TIGR02962">
    <property type="entry name" value="hdxy_isourate"/>
    <property type="match status" value="1"/>
</dbReference>
<dbReference type="InterPro" id="IPR023416">
    <property type="entry name" value="Transthyretin/HIU_hydrolase_d"/>
</dbReference>
<proteinExistence type="inferred from homology"/>
<dbReference type="PANTHER" id="PTHR10395">
    <property type="entry name" value="URICASE AND TRANSTHYRETIN-RELATED"/>
    <property type="match status" value="1"/>
</dbReference>
<comment type="caution">
    <text evidence="9">The sequence shown here is derived from an EMBL/GenBank/DDBJ whole genome shotgun (WGS) entry which is preliminary data.</text>
</comment>
<dbReference type="InterPro" id="IPR023419">
    <property type="entry name" value="Transthyretin_CS"/>
</dbReference>
<evidence type="ECO:0000259" key="8">
    <source>
        <dbReference type="Pfam" id="PF00576"/>
    </source>
</evidence>
<dbReference type="InterPro" id="IPR036817">
    <property type="entry name" value="Transthyretin/HIU_hydrolase_sf"/>
</dbReference>
<keyword evidence="6 7" id="KW-0378">Hydrolase</keyword>
<comment type="similarity">
    <text evidence="3 7">Belongs to the transthyretin family. 5-hydroxyisourate hydrolase subfamily.</text>
</comment>
<keyword evidence="10" id="KW-1185">Reference proteome</keyword>
<dbReference type="Proteomes" id="UP000053750">
    <property type="component" value="Unassembled WGS sequence"/>
</dbReference>
<evidence type="ECO:0000256" key="1">
    <source>
        <dbReference type="ARBA" id="ARBA00001043"/>
    </source>
</evidence>
<reference evidence="9 10" key="1">
    <citation type="submission" date="2014-02" db="EMBL/GenBank/DDBJ databases">
        <title>Genome sequence of Paenibacillus darwinianus reveals adaptive mechanisms for survival in Antarctic soils.</title>
        <authorList>
            <person name="Dsouza M."/>
            <person name="Taylor M.W."/>
            <person name="Turner S.J."/>
            <person name="Aislabie J."/>
        </authorList>
    </citation>
    <scope>NUCLEOTIDE SEQUENCE [LARGE SCALE GENOMIC DNA]</scope>
    <source>
        <strain evidence="9 10">CE1</strain>
    </source>
</reference>
<dbReference type="PROSITE" id="PS00769">
    <property type="entry name" value="TRANSTHYRETIN_2"/>
    <property type="match status" value="1"/>
</dbReference>
<dbReference type="EMBL" id="JFHU01000174">
    <property type="protein sequence ID" value="EXX86906.1"/>
    <property type="molecule type" value="Genomic_DNA"/>
</dbReference>
<dbReference type="GO" id="GO:0006144">
    <property type="term" value="P:purine nucleobase metabolic process"/>
    <property type="evidence" value="ECO:0007669"/>
    <property type="project" value="UniProtKB-KW"/>
</dbReference>
<dbReference type="GO" id="GO:0033971">
    <property type="term" value="F:hydroxyisourate hydrolase activity"/>
    <property type="evidence" value="ECO:0007669"/>
    <property type="project" value="UniProtKB-EC"/>
</dbReference>
<dbReference type="PANTHER" id="PTHR10395:SF7">
    <property type="entry name" value="5-HYDROXYISOURATE HYDROLASE"/>
    <property type="match status" value="1"/>
</dbReference>
<evidence type="ECO:0000313" key="9">
    <source>
        <dbReference type="EMBL" id="EXX86906.1"/>
    </source>
</evidence>
<dbReference type="EC" id="3.5.2.17" evidence="7"/>
<dbReference type="CDD" id="cd05822">
    <property type="entry name" value="TLP_HIUase"/>
    <property type="match status" value="1"/>
</dbReference>